<reference evidence="9" key="1">
    <citation type="journal article" date="2015" name="PLoS Genet.">
        <title>Genome Sequence and Transcriptome Analyses of Chrysochromulina tobin: Metabolic Tools for Enhanced Algal Fitness in the Prominent Order Prymnesiales (Haptophyceae).</title>
        <authorList>
            <person name="Hovde B.T."/>
            <person name="Deodato C.R."/>
            <person name="Hunsperger H.M."/>
            <person name="Ryken S.A."/>
            <person name="Yost W."/>
            <person name="Jha R.K."/>
            <person name="Patterson J."/>
            <person name="Monnat R.J. Jr."/>
            <person name="Barlow S.B."/>
            <person name="Starkenburg S.R."/>
            <person name="Cattolico R.A."/>
        </authorList>
    </citation>
    <scope>NUCLEOTIDE SEQUENCE</scope>
    <source>
        <strain evidence="9">CCMP291</strain>
    </source>
</reference>
<sequence length="628" mass="70551">MGKRIETFQDAPQGFAYLKLQDGQLRFRNQEVLRGVTWDVQTGQRVGLVGNNGAGKTTQLRVLAEELELDGGELIKSAPDIKIAFLRQEFREDLRDSRTLKQEFISAFGKVQRLEEEYAEAEKALASAGDDADVMQAALSRMEELQTELDAEDATAVERRVDRMLGAMGFAPTDHELPVSAFSGGWKMRIGLGKILLQEPQVLLLDEPTNHMDLESVEWLERYLIEQTSGIALCVVSHDREFLDRVCTKIVETEQGVARSYTGNYRNFIDQKAANDERRMKDHEEQQKVIKGIKQEINDLRPQGESAAQAIKSKERQLAELLPGGPLHIARPFVDKKKFEFRFPPSPRCSQDVIELEGVAHGYKEAPLFSDIDLAIERGDRIAILGPNGAGKSTLLRLIMGREKPREGRAEITASNAVLQYFEQDQANVLPLEKTVMQTMEDASRDSDWVYEQLRALLGRFMFKDEKVNDKLATLSGGEKARVALCRMLLTPSNLLLLDEPTNHLDISAKEVLEEAIRHYEGTVVMVSHDRYFVSQTANTILALEDGKLIVYDGDYRSYMEQNERTQEKVEARYIPGLTRIQSAPKIEVQPQGEAMKETRKKNFGGKGGPSGNKNKGVKNAKRQGAGV</sequence>
<dbReference type="InterPro" id="IPR051309">
    <property type="entry name" value="ABCF_ATPase"/>
</dbReference>
<dbReference type="GO" id="GO:0016887">
    <property type="term" value="F:ATP hydrolysis activity"/>
    <property type="evidence" value="ECO:0007669"/>
    <property type="project" value="InterPro"/>
</dbReference>
<gene>
    <name evidence="8" type="ORF">Ctob_006610</name>
</gene>
<proteinExistence type="inferred from homology"/>
<dbReference type="OrthoDB" id="2110130at2759"/>
<dbReference type="InterPro" id="IPR032781">
    <property type="entry name" value="ABC_tran_Xtn"/>
</dbReference>
<evidence type="ECO:0000256" key="2">
    <source>
        <dbReference type="ARBA" id="ARBA00022741"/>
    </source>
</evidence>
<dbReference type="InterPro" id="IPR027417">
    <property type="entry name" value="P-loop_NTPase"/>
</dbReference>
<dbReference type="SMART" id="SM00382">
    <property type="entry name" value="AAA"/>
    <property type="match status" value="2"/>
</dbReference>
<keyword evidence="2" id="KW-0547">Nucleotide-binding</keyword>
<evidence type="ECO:0000256" key="6">
    <source>
        <dbReference type="SAM" id="MobiDB-lite"/>
    </source>
</evidence>
<keyword evidence="3" id="KW-0067">ATP-binding</keyword>
<dbReference type="PANTHER" id="PTHR42855:SF1">
    <property type="entry name" value="ABC TRANSPORTER DOMAIN-CONTAINING PROTEIN"/>
    <property type="match status" value="1"/>
</dbReference>
<dbReference type="Proteomes" id="UP000037460">
    <property type="component" value="Unassembled WGS sequence"/>
</dbReference>
<keyword evidence="1" id="KW-0677">Repeat</keyword>
<dbReference type="PROSITE" id="PS00211">
    <property type="entry name" value="ABC_TRANSPORTER_1"/>
    <property type="match status" value="2"/>
</dbReference>
<keyword evidence="5" id="KW-0175">Coiled coil</keyword>
<evidence type="ECO:0000256" key="4">
    <source>
        <dbReference type="ARBA" id="ARBA00061344"/>
    </source>
</evidence>
<comment type="caution">
    <text evidence="8">The sequence shown here is derived from an EMBL/GenBank/DDBJ whole genome shotgun (WGS) entry which is preliminary data.</text>
</comment>
<dbReference type="GO" id="GO:0003676">
    <property type="term" value="F:nucleic acid binding"/>
    <property type="evidence" value="ECO:0007669"/>
    <property type="project" value="UniProtKB-ARBA"/>
</dbReference>
<dbReference type="InterPro" id="IPR003593">
    <property type="entry name" value="AAA+_ATPase"/>
</dbReference>
<dbReference type="PROSITE" id="PS50893">
    <property type="entry name" value="ABC_TRANSPORTER_2"/>
    <property type="match status" value="2"/>
</dbReference>
<feature type="coiled-coil region" evidence="5">
    <location>
        <begin position="111"/>
        <end position="155"/>
    </location>
</feature>
<protein>
    <submittedName>
        <fullName evidence="8">ABC transporter f family member 2</fullName>
    </submittedName>
</protein>
<accession>A0A0M0JWL8</accession>
<dbReference type="Pfam" id="PF00005">
    <property type="entry name" value="ABC_tran"/>
    <property type="match status" value="2"/>
</dbReference>
<evidence type="ECO:0000259" key="7">
    <source>
        <dbReference type="PROSITE" id="PS50893"/>
    </source>
</evidence>
<organism evidence="8 9">
    <name type="scientific">Chrysochromulina tobinii</name>
    <dbReference type="NCBI Taxonomy" id="1460289"/>
    <lineage>
        <taxon>Eukaryota</taxon>
        <taxon>Haptista</taxon>
        <taxon>Haptophyta</taxon>
        <taxon>Prymnesiophyceae</taxon>
        <taxon>Prymnesiales</taxon>
        <taxon>Chrysochromulinaceae</taxon>
        <taxon>Chrysochromulina</taxon>
    </lineage>
</organism>
<evidence type="ECO:0000313" key="8">
    <source>
        <dbReference type="EMBL" id="KOO31051.1"/>
    </source>
</evidence>
<keyword evidence="9" id="KW-1185">Reference proteome</keyword>
<evidence type="ECO:0000256" key="5">
    <source>
        <dbReference type="SAM" id="Coils"/>
    </source>
</evidence>
<dbReference type="InterPro" id="IPR017871">
    <property type="entry name" value="ABC_transporter-like_CS"/>
</dbReference>
<dbReference type="SUPFAM" id="SSF52540">
    <property type="entry name" value="P-loop containing nucleoside triphosphate hydrolases"/>
    <property type="match status" value="2"/>
</dbReference>
<dbReference type="Gene3D" id="3.40.50.300">
    <property type="entry name" value="P-loop containing nucleotide triphosphate hydrolases"/>
    <property type="match status" value="2"/>
</dbReference>
<evidence type="ECO:0000256" key="1">
    <source>
        <dbReference type="ARBA" id="ARBA00022737"/>
    </source>
</evidence>
<dbReference type="InterPro" id="IPR003439">
    <property type="entry name" value="ABC_transporter-like_ATP-bd"/>
</dbReference>
<dbReference type="GO" id="GO:0005524">
    <property type="term" value="F:ATP binding"/>
    <property type="evidence" value="ECO:0007669"/>
    <property type="project" value="UniProtKB-KW"/>
</dbReference>
<dbReference type="AlphaFoldDB" id="A0A0M0JWL8"/>
<dbReference type="Pfam" id="PF12848">
    <property type="entry name" value="ABC_tran_Xtn"/>
    <property type="match status" value="1"/>
</dbReference>
<dbReference type="CDD" id="cd03221">
    <property type="entry name" value="ABCF_EF-3"/>
    <property type="match status" value="2"/>
</dbReference>
<feature type="domain" description="ABC transporter" evidence="7">
    <location>
        <begin position="354"/>
        <end position="572"/>
    </location>
</feature>
<dbReference type="PANTHER" id="PTHR42855">
    <property type="entry name" value="ABC TRANSPORTER ATP-BINDING SUBUNIT"/>
    <property type="match status" value="1"/>
</dbReference>
<dbReference type="FunFam" id="3.40.50.300:FF:000309">
    <property type="entry name" value="ABC transporter ATP-binding protein"/>
    <property type="match status" value="1"/>
</dbReference>
<comment type="similarity">
    <text evidence="4">Belongs to the ABC transporter superfamily. ABCF family. EF3 (TC 3.A.1.121) subfamily.</text>
</comment>
<evidence type="ECO:0000256" key="3">
    <source>
        <dbReference type="ARBA" id="ARBA00022840"/>
    </source>
</evidence>
<name>A0A0M0JWL8_9EUKA</name>
<feature type="domain" description="ABC transporter" evidence="7">
    <location>
        <begin position="18"/>
        <end position="280"/>
    </location>
</feature>
<dbReference type="EMBL" id="JWZX01002097">
    <property type="protein sequence ID" value="KOO31051.1"/>
    <property type="molecule type" value="Genomic_DNA"/>
</dbReference>
<dbReference type="FunFam" id="3.40.50.300:FF:000011">
    <property type="entry name" value="Putative ABC transporter ATP-binding component"/>
    <property type="match status" value="1"/>
</dbReference>
<feature type="region of interest" description="Disordered" evidence="6">
    <location>
        <begin position="585"/>
        <end position="628"/>
    </location>
</feature>
<evidence type="ECO:0000313" key="9">
    <source>
        <dbReference type="Proteomes" id="UP000037460"/>
    </source>
</evidence>